<proteinExistence type="predicted"/>
<protein>
    <submittedName>
        <fullName evidence="1">Uncharacterized protein</fullName>
    </submittedName>
</protein>
<name>A0A0F8YJJ5_9ZZZZ</name>
<gene>
    <name evidence="1" type="ORF">LCGC14_3146770</name>
</gene>
<evidence type="ECO:0000313" key="1">
    <source>
        <dbReference type="EMBL" id="KKK48276.1"/>
    </source>
</evidence>
<comment type="caution">
    <text evidence="1">The sequence shown here is derived from an EMBL/GenBank/DDBJ whole genome shotgun (WGS) entry which is preliminary data.</text>
</comment>
<sequence>DKDPRRDLQTGEKLWIRAAGPMVDYLYDSNILTAITKNYVDTVSGSIGQDLNHQILELYAYVDTVSGSGTQSLQGTTDIGNVTTNPLLVQVSGSTFSTLTVFGNTIIGGVLDIQSHKVINVADPTAAQDAATKIYVDAPMEAMKEPTGFPNRTDSALTFTDGTRTLDISATDATFDYWIKGIKYTIANSSVVITDTEGQWFFYLNSSGNLVATQTFVEEDIYFNNAYTAVVYWDATNNTAIYLGDERHGITMDGQTHNYLHDTTGTKFESGLSLNTFDSDGSGNDATAAQFGYAAGVIWDQDIEHSISADTAPAQIPIYYKLGAGGDWRKTTVSDYP</sequence>
<feature type="non-terminal residue" evidence="1">
    <location>
        <position position="1"/>
    </location>
</feature>
<reference evidence="1" key="1">
    <citation type="journal article" date="2015" name="Nature">
        <title>Complex archaea that bridge the gap between prokaryotes and eukaryotes.</title>
        <authorList>
            <person name="Spang A."/>
            <person name="Saw J.H."/>
            <person name="Jorgensen S.L."/>
            <person name="Zaremba-Niedzwiedzka K."/>
            <person name="Martijn J."/>
            <person name="Lind A.E."/>
            <person name="van Eijk R."/>
            <person name="Schleper C."/>
            <person name="Guy L."/>
            <person name="Ettema T.J."/>
        </authorList>
    </citation>
    <scope>NUCLEOTIDE SEQUENCE</scope>
</reference>
<feature type="non-terminal residue" evidence="1">
    <location>
        <position position="337"/>
    </location>
</feature>
<accession>A0A0F8YJJ5</accession>
<dbReference type="EMBL" id="LAZR01069147">
    <property type="protein sequence ID" value="KKK48276.1"/>
    <property type="molecule type" value="Genomic_DNA"/>
</dbReference>
<dbReference type="AlphaFoldDB" id="A0A0F8YJJ5"/>
<organism evidence="1">
    <name type="scientific">marine sediment metagenome</name>
    <dbReference type="NCBI Taxonomy" id="412755"/>
    <lineage>
        <taxon>unclassified sequences</taxon>
        <taxon>metagenomes</taxon>
        <taxon>ecological metagenomes</taxon>
    </lineage>
</organism>